<keyword evidence="2 6" id="KW-0812">Transmembrane</keyword>
<keyword evidence="8" id="KW-1185">Reference proteome</keyword>
<dbReference type="Proteomes" id="UP001418222">
    <property type="component" value="Unassembled WGS sequence"/>
</dbReference>
<evidence type="ECO:0000256" key="1">
    <source>
        <dbReference type="ARBA" id="ARBA00004167"/>
    </source>
</evidence>
<dbReference type="Pfam" id="PF05633">
    <property type="entry name" value="ROH1-like"/>
    <property type="match status" value="2"/>
</dbReference>
<dbReference type="InterPro" id="IPR008511">
    <property type="entry name" value="ROH1-like"/>
</dbReference>
<accession>A0AAP0C4D2</accession>
<name>A0AAP0C4D2_9ASPA</name>
<sequence length="347" mass="39041">MSWPEARHHHTFSPFGNPFRKIFSTRPHSSPKLLSLLNEFERMVAASLTNLTPKESSKVLSLSWMRLAVGSLSEIHTNINGLITDLQFPVSDWDEKWMNEYLDGSVKLLDICIALSSELSQLDKGQLLLHHIMRVMEHSRFSSEQLRLADASLRDWNERFSSKNRKLKSCDDLLLVTPFGKTKDSYKGRVLIRALYGVKAVIVIVCGVITSALSGCAKNLLELHVPDVFLWSRAFRGLQTVVLSEIRSHLSSEKVIVLKELEAVELCVERLSRLTHCLCGGEEAAARQKEGRKLEELVSDLAECSEKLSEGLDLLLSQIDGFFRIVVSGRDALLSNLRASSPMREDP</sequence>
<reference evidence="7 8" key="1">
    <citation type="journal article" date="2022" name="Nat. Plants">
        <title>Genomes of leafy and leafless Platanthera orchids illuminate the evolution of mycoheterotrophy.</title>
        <authorList>
            <person name="Li M.H."/>
            <person name="Liu K.W."/>
            <person name="Li Z."/>
            <person name="Lu H.C."/>
            <person name="Ye Q.L."/>
            <person name="Zhang D."/>
            <person name="Wang J.Y."/>
            <person name="Li Y.F."/>
            <person name="Zhong Z.M."/>
            <person name="Liu X."/>
            <person name="Yu X."/>
            <person name="Liu D.K."/>
            <person name="Tu X.D."/>
            <person name="Liu B."/>
            <person name="Hao Y."/>
            <person name="Liao X.Y."/>
            <person name="Jiang Y.T."/>
            <person name="Sun W.H."/>
            <person name="Chen J."/>
            <person name="Chen Y.Q."/>
            <person name="Ai Y."/>
            <person name="Zhai J.W."/>
            <person name="Wu S.S."/>
            <person name="Zhou Z."/>
            <person name="Hsiao Y.Y."/>
            <person name="Wu W.L."/>
            <person name="Chen Y.Y."/>
            <person name="Lin Y.F."/>
            <person name="Hsu J.L."/>
            <person name="Li C.Y."/>
            <person name="Wang Z.W."/>
            <person name="Zhao X."/>
            <person name="Zhong W.Y."/>
            <person name="Ma X.K."/>
            <person name="Ma L."/>
            <person name="Huang J."/>
            <person name="Chen G.Z."/>
            <person name="Huang M.Z."/>
            <person name="Huang L."/>
            <person name="Peng D.H."/>
            <person name="Luo Y.B."/>
            <person name="Zou S.Q."/>
            <person name="Chen S.P."/>
            <person name="Lan S."/>
            <person name="Tsai W.C."/>
            <person name="Van de Peer Y."/>
            <person name="Liu Z.J."/>
        </authorList>
    </citation>
    <scope>NUCLEOTIDE SEQUENCE [LARGE SCALE GENOMIC DNA]</scope>
    <source>
        <strain evidence="7">Lor287</strain>
    </source>
</reference>
<protein>
    <submittedName>
        <fullName evidence="7">UPF0496 protein 4</fullName>
    </submittedName>
</protein>
<evidence type="ECO:0000313" key="7">
    <source>
        <dbReference type="EMBL" id="KAK8957355.1"/>
    </source>
</evidence>
<evidence type="ECO:0000256" key="6">
    <source>
        <dbReference type="SAM" id="Phobius"/>
    </source>
</evidence>
<evidence type="ECO:0000313" key="8">
    <source>
        <dbReference type="Proteomes" id="UP001418222"/>
    </source>
</evidence>
<organism evidence="7 8">
    <name type="scientific">Platanthera zijinensis</name>
    <dbReference type="NCBI Taxonomy" id="2320716"/>
    <lineage>
        <taxon>Eukaryota</taxon>
        <taxon>Viridiplantae</taxon>
        <taxon>Streptophyta</taxon>
        <taxon>Embryophyta</taxon>
        <taxon>Tracheophyta</taxon>
        <taxon>Spermatophyta</taxon>
        <taxon>Magnoliopsida</taxon>
        <taxon>Liliopsida</taxon>
        <taxon>Asparagales</taxon>
        <taxon>Orchidaceae</taxon>
        <taxon>Orchidoideae</taxon>
        <taxon>Orchideae</taxon>
        <taxon>Orchidinae</taxon>
        <taxon>Platanthera</taxon>
    </lineage>
</organism>
<evidence type="ECO:0000256" key="5">
    <source>
        <dbReference type="ARBA" id="ARBA00035114"/>
    </source>
</evidence>
<proteinExistence type="inferred from homology"/>
<comment type="similarity">
    <text evidence="5">Belongs to the ROH1 family.</text>
</comment>
<dbReference type="AlphaFoldDB" id="A0AAP0C4D2"/>
<evidence type="ECO:0000256" key="2">
    <source>
        <dbReference type="ARBA" id="ARBA00022692"/>
    </source>
</evidence>
<dbReference type="PANTHER" id="PTHR31509">
    <property type="entry name" value="BPS1-LIKE PROTEIN"/>
    <property type="match status" value="1"/>
</dbReference>
<evidence type="ECO:0000256" key="3">
    <source>
        <dbReference type="ARBA" id="ARBA00022989"/>
    </source>
</evidence>
<dbReference type="GO" id="GO:0016020">
    <property type="term" value="C:membrane"/>
    <property type="evidence" value="ECO:0007669"/>
    <property type="project" value="UniProtKB-SubCell"/>
</dbReference>
<keyword evidence="4 6" id="KW-0472">Membrane</keyword>
<evidence type="ECO:0000256" key="4">
    <source>
        <dbReference type="ARBA" id="ARBA00023136"/>
    </source>
</evidence>
<comment type="subcellular location">
    <subcellularLocation>
        <location evidence="1">Membrane</location>
        <topology evidence="1">Single-pass membrane protein</topology>
    </subcellularLocation>
</comment>
<feature type="transmembrane region" description="Helical" evidence="6">
    <location>
        <begin position="190"/>
        <end position="213"/>
    </location>
</feature>
<keyword evidence="3 6" id="KW-1133">Transmembrane helix</keyword>
<gene>
    <name evidence="7" type="ORF">KSP39_PZI001150</name>
</gene>
<comment type="caution">
    <text evidence="7">The sequence shown here is derived from an EMBL/GenBank/DDBJ whole genome shotgun (WGS) entry which is preliminary data.</text>
</comment>
<dbReference type="EMBL" id="JBBWWQ010000001">
    <property type="protein sequence ID" value="KAK8957355.1"/>
    <property type="molecule type" value="Genomic_DNA"/>
</dbReference>